<gene>
    <name evidence="2" type="ORF">GTA08_BOTSDO02611</name>
</gene>
<evidence type="ECO:0000256" key="1">
    <source>
        <dbReference type="SAM" id="MobiDB-lite"/>
    </source>
</evidence>
<organism evidence="2 3">
    <name type="scientific">Botryosphaeria dothidea</name>
    <dbReference type="NCBI Taxonomy" id="55169"/>
    <lineage>
        <taxon>Eukaryota</taxon>
        <taxon>Fungi</taxon>
        <taxon>Dikarya</taxon>
        <taxon>Ascomycota</taxon>
        <taxon>Pezizomycotina</taxon>
        <taxon>Dothideomycetes</taxon>
        <taxon>Dothideomycetes incertae sedis</taxon>
        <taxon>Botryosphaeriales</taxon>
        <taxon>Botryosphaeriaceae</taxon>
        <taxon>Botryosphaeria</taxon>
    </lineage>
</organism>
<proteinExistence type="predicted"/>
<protein>
    <submittedName>
        <fullName evidence="2">Uncharacterized protein</fullName>
    </submittedName>
</protein>
<feature type="compositionally biased region" description="Basic and acidic residues" evidence="1">
    <location>
        <begin position="1"/>
        <end position="19"/>
    </location>
</feature>
<name>A0A8H4IY43_9PEZI</name>
<dbReference type="AlphaFoldDB" id="A0A8H4IY43"/>
<reference evidence="2" key="1">
    <citation type="submission" date="2020-04" db="EMBL/GenBank/DDBJ databases">
        <title>Genome Assembly and Annotation of Botryosphaeria dothidea sdau 11-99, a Latent Pathogen of Apple Fruit Ring Rot in China.</title>
        <authorList>
            <person name="Yu C."/>
            <person name="Diao Y."/>
            <person name="Lu Q."/>
            <person name="Zhao J."/>
            <person name="Cui S."/>
            <person name="Peng C."/>
            <person name="He B."/>
            <person name="Liu H."/>
        </authorList>
    </citation>
    <scope>NUCLEOTIDE SEQUENCE [LARGE SCALE GENOMIC DNA]</scope>
    <source>
        <strain evidence="2">Sdau11-99</strain>
    </source>
</reference>
<comment type="caution">
    <text evidence="2">The sequence shown here is derived from an EMBL/GenBank/DDBJ whole genome shotgun (WGS) entry which is preliminary data.</text>
</comment>
<feature type="region of interest" description="Disordered" evidence="1">
    <location>
        <begin position="1"/>
        <end position="57"/>
    </location>
</feature>
<accession>A0A8H4IY43</accession>
<feature type="compositionally biased region" description="Polar residues" evidence="1">
    <location>
        <begin position="25"/>
        <end position="37"/>
    </location>
</feature>
<feature type="region of interest" description="Disordered" evidence="1">
    <location>
        <begin position="77"/>
        <end position="149"/>
    </location>
</feature>
<dbReference type="EMBL" id="WWBZ02000016">
    <property type="protein sequence ID" value="KAF4309681.1"/>
    <property type="molecule type" value="Genomic_DNA"/>
</dbReference>
<feature type="compositionally biased region" description="Polar residues" evidence="1">
    <location>
        <begin position="78"/>
        <end position="92"/>
    </location>
</feature>
<keyword evidence="3" id="KW-1185">Reference proteome</keyword>
<evidence type="ECO:0000313" key="2">
    <source>
        <dbReference type="EMBL" id="KAF4309681.1"/>
    </source>
</evidence>
<evidence type="ECO:0000313" key="3">
    <source>
        <dbReference type="Proteomes" id="UP000572817"/>
    </source>
</evidence>
<feature type="compositionally biased region" description="Polar residues" evidence="1">
    <location>
        <begin position="45"/>
        <end position="55"/>
    </location>
</feature>
<dbReference type="Proteomes" id="UP000572817">
    <property type="component" value="Unassembled WGS sequence"/>
</dbReference>
<sequence>MYRDWDDQTHKHYAREHSKPYPSESDGNYTTSRTRASTNREHSRSFPSDSGHTWTVSRFSNASSSSSVFFSVFLPHHQPSQLSSPESKNTPAASRRGVPHCKPHSSESDDNPESVSPESDGIYTEFGAGVPTHHEHFPEPYSSESDDACIAPRARASLDW</sequence>